<feature type="domain" description="FAD-dependent protein C-terminal" evidence="1">
    <location>
        <begin position="282"/>
        <end position="478"/>
    </location>
</feature>
<dbReference type="PIRSF" id="PIRSF038984">
    <property type="entry name" value="FAD_binding_protein"/>
    <property type="match status" value="1"/>
</dbReference>
<evidence type="ECO:0000313" key="2">
    <source>
        <dbReference type="EMBL" id="SHO50185.1"/>
    </source>
</evidence>
<protein>
    <recommendedName>
        <fullName evidence="1">FAD-dependent protein C-terminal domain-containing protein</fullName>
    </recommendedName>
</protein>
<dbReference type="Gene3D" id="3.30.70.2700">
    <property type="match status" value="1"/>
</dbReference>
<gene>
    <name evidence="2" type="ORF">SAMN02745217_02625</name>
</gene>
<dbReference type="AlphaFoldDB" id="A0A1M7YC33"/>
<evidence type="ECO:0000259" key="1">
    <source>
        <dbReference type="Pfam" id="PF21688"/>
    </source>
</evidence>
<reference evidence="2 3" key="1">
    <citation type="submission" date="2016-12" db="EMBL/GenBank/DDBJ databases">
        <authorList>
            <person name="Song W.-J."/>
            <person name="Kurnit D.M."/>
        </authorList>
    </citation>
    <scope>NUCLEOTIDE SEQUENCE [LARGE SCALE GENOMIC DNA]</scope>
    <source>
        <strain evidence="2 3">DSM 12503</strain>
    </source>
</reference>
<dbReference type="Pfam" id="PF21688">
    <property type="entry name" value="FAD-depend_C"/>
    <property type="match status" value="1"/>
</dbReference>
<dbReference type="Proteomes" id="UP000184612">
    <property type="component" value="Unassembled WGS sequence"/>
</dbReference>
<dbReference type="PANTHER" id="PTHR42842:SF3">
    <property type="entry name" value="FAD_NAD(P)-BINDING OXIDOREDUCTASE FAMILY PROTEIN"/>
    <property type="match status" value="1"/>
</dbReference>
<organism evidence="2 3">
    <name type="scientific">Anaerocolumna xylanovorans DSM 12503</name>
    <dbReference type="NCBI Taxonomy" id="1121345"/>
    <lineage>
        <taxon>Bacteria</taxon>
        <taxon>Bacillati</taxon>
        <taxon>Bacillota</taxon>
        <taxon>Clostridia</taxon>
        <taxon>Lachnospirales</taxon>
        <taxon>Lachnospiraceae</taxon>
        <taxon>Anaerocolumna</taxon>
    </lineage>
</organism>
<dbReference type="RefSeq" id="WP_073589306.1">
    <property type="nucleotide sequence ID" value="NZ_FRFD01000007.1"/>
</dbReference>
<dbReference type="InterPro" id="IPR036188">
    <property type="entry name" value="FAD/NAD-bd_sf"/>
</dbReference>
<dbReference type="Gene3D" id="3.50.50.60">
    <property type="entry name" value="FAD/NAD(P)-binding domain"/>
    <property type="match status" value="2"/>
</dbReference>
<dbReference type="OrthoDB" id="9762921at2"/>
<dbReference type="STRING" id="1121345.SAMN02745217_02625"/>
<evidence type="ECO:0000313" key="3">
    <source>
        <dbReference type="Proteomes" id="UP000184612"/>
    </source>
</evidence>
<dbReference type="InterPro" id="IPR028348">
    <property type="entry name" value="FAD-binding_protein"/>
</dbReference>
<dbReference type="PANTHER" id="PTHR42842">
    <property type="entry name" value="FAD/NAD(P)-BINDING OXIDOREDUCTASE"/>
    <property type="match status" value="1"/>
</dbReference>
<dbReference type="InterPro" id="IPR049516">
    <property type="entry name" value="FAD-depend_C"/>
</dbReference>
<accession>A0A1M7YC33</accession>
<name>A0A1M7YC33_9FIRM</name>
<sequence length="538" mass="59381">MLQISQLKLKIDHTEKDLYKLAAKTLKIPEQEIKKLVITRKSIDARKEDIFYVYQVEAEVSEEEKKAARLKSPNVTIAKKSAYQFKSSGEARLAARPVIAGFGPAGLFCGLMLARFGYCPVILERGEEVDKRVETVESFWNGGMLNLESNVQFGEGGAGTFSDGKLNTLIKDQSGRNHFVLQILAEHGAPEEIRYLNKPHIGTDKLRNVVKAIREEIIALGGEVRFNTCLTDIITEQGEVTGIELNHKEILACEVLVLALGHSARDTFKMLYEKSMKLTPKSFAIGLRMEHPQELISRNQYGSRYEKLPPADYKLTHNAANNRGIYSFCMCPGGFVVNASSEEGRIAVNGMSNHARNEKNANSALIVTVTPADFPKSEIENYPLAGVEFQRIWEAKAYAAGKGSVPVQLYGDFKRSRTSTGFGKMMPNLKGGYQLSNLRDCLPDYVSSALIDGIEAFEHKITGFSDEEAILSGVETRTSSPLRMERNEFFESSIKGIYPCGEGAGYAGGITSAAVDGIKVFEAIASKFKNPIFTGNLK</sequence>
<dbReference type="SUPFAM" id="SSF51905">
    <property type="entry name" value="FAD/NAD(P)-binding domain"/>
    <property type="match status" value="1"/>
</dbReference>
<proteinExistence type="predicted"/>
<dbReference type="EMBL" id="FRFD01000007">
    <property type="protein sequence ID" value="SHO50185.1"/>
    <property type="molecule type" value="Genomic_DNA"/>
</dbReference>
<keyword evidence="3" id="KW-1185">Reference proteome</keyword>